<dbReference type="GO" id="GO:0006401">
    <property type="term" value="P:RNA catabolic process"/>
    <property type="evidence" value="ECO:0007669"/>
    <property type="project" value="InterPro"/>
</dbReference>
<dbReference type="PROSITE" id="PS50005">
    <property type="entry name" value="TPR"/>
    <property type="match status" value="5"/>
</dbReference>
<dbReference type="PANTHER" id="PTHR15704">
    <property type="entry name" value="SUPERKILLER 3 PROTEIN-RELATED"/>
    <property type="match status" value="1"/>
</dbReference>
<feature type="repeat" description="TPR" evidence="3">
    <location>
        <begin position="557"/>
        <end position="590"/>
    </location>
</feature>
<keyword evidence="1" id="KW-0677">Repeat</keyword>
<feature type="non-terminal residue" evidence="4">
    <location>
        <position position="1"/>
    </location>
</feature>
<organism evidence="4 5">
    <name type="scientific">Coptotermes formosanus</name>
    <name type="common">Formosan subterranean termite</name>
    <dbReference type="NCBI Taxonomy" id="36987"/>
    <lineage>
        <taxon>Eukaryota</taxon>
        <taxon>Metazoa</taxon>
        <taxon>Ecdysozoa</taxon>
        <taxon>Arthropoda</taxon>
        <taxon>Hexapoda</taxon>
        <taxon>Insecta</taxon>
        <taxon>Pterygota</taxon>
        <taxon>Neoptera</taxon>
        <taxon>Polyneoptera</taxon>
        <taxon>Dictyoptera</taxon>
        <taxon>Blattodea</taxon>
        <taxon>Blattoidea</taxon>
        <taxon>Termitoidae</taxon>
        <taxon>Rhinotermitidae</taxon>
        <taxon>Coptotermes</taxon>
    </lineage>
</organism>
<dbReference type="EMBL" id="BLKM01000898">
    <property type="protein sequence ID" value="GFG39348.1"/>
    <property type="molecule type" value="Genomic_DNA"/>
</dbReference>
<feature type="repeat" description="TPR" evidence="3">
    <location>
        <begin position="822"/>
        <end position="855"/>
    </location>
</feature>
<dbReference type="Pfam" id="PF13432">
    <property type="entry name" value="TPR_16"/>
    <property type="match status" value="2"/>
</dbReference>
<evidence type="ECO:0000256" key="1">
    <source>
        <dbReference type="ARBA" id="ARBA00022737"/>
    </source>
</evidence>
<dbReference type="InterPro" id="IPR039226">
    <property type="entry name" value="Ski3/TTC37"/>
</dbReference>
<dbReference type="Proteomes" id="UP000502823">
    <property type="component" value="Unassembled WGS sequence"/>
</dbReference>
<evidence type="ECO:0000256" key="3">
    <source>
        <dbReference type="PROSITE-ProRule" id="PRU00339"/>
    </source>
</evidence>
<evidence type="ECO:0000256" key="2">
    <source>
        <dbReference type="ARBA" id="ARBA00022803"/>
    </source>
</evidence>
<accession>A0A6L2Q908</accession>
<comment type="caution">
    <text evidence="4">The sequence shown here is derived from an EMBL/GenBank/DDBJ whole genome shotgun (WGS) entry which is preliminary data.</text>
</comment>
<keyword evidence="5" id="KW-1185">Reference proteome</keyword>
<sequence>AVLKSDRSNYVGLVLFGVALQDSEQKDQAPKAFRKAIEVSPKQLLAWQGLASFYEKENSESEQEELLPIYQQLLSLESDEVKLVEVCNKLALLALKLSKTEQCVEILMTEGKHGSPEKQKVIWRTLASVLMPEKDLSSELAAVLETSLGMIIKESACEDIEEYYKKYLRLLYKNKKFTLLLEEARKMHLLYPKSVSSLEWICKVYSEQIAQGVEVLDVSENNFEECYKKLEVLNSGSSLVLLAKGALLFRNKSFVEARDALTQVIDALSDTSYVWILLCQCHLQTHCYSDAEHCAREAMKTIQKQAVDENVQNLLLTILVKSLSLQNEEEKLREAVDTCVKILSRNPANLDVLECLTRAHIMLGNEDEAKKCLQAVQSENKSATAVALLSALLLKKQNKLHEAVEQLDAAVLQNPNSAGLWLELGKLHWEEERYSLSLAALLKATKLDPHVYSCYVYLGHYYSLGAKNLDKARRCYQKAFHLNQNCREAGAALSDIYRLQKNSKANSELLTYVTQTVGFAEAKWAWLRLGLHHTEEGNYQEAIESLLSAVRTDPNDSHCWESLADAYYGRGAYTAALKSYQRVLELDPDAVYPAFQVGTIKQIVGSYEESIEEFKSLLSNNPSYVPALKGLGESCLFQARNCFSRQLLGCCRDSCQEAVDALSKAVEERKDLSCLWKLLGNACTLVAQLPDSYAHLCIRRWLTNSSECEEENEFLVLDKENVFQQGVRCYCRALSLGPNSSLIWHDLANVYQLQANFLKPSTVKKQLREYALAAVKKSILLNPRNWQHWNLLGVIASSVELNNLDLAQHAFIKSIQLEKNNAITWTNLGTLYLCLNEIQLAHEAFKVAQRSEPSYIESWIGQALVAESMDHEDAMDLFRHTTQLGIHMESCIGYSHWVCSTLKTSSSHNDPHYIYSIEKMDAIPVAGDAMVWYTGRINESACAYNMLGLLLERQKLYRTAAKAFEAAEKLLETAEDATQSDMVYSNHGRVLVQLQQYEKAICVYQQVKKADFSTQCGLSVAYFKAKQYEDSYAAYETALEWLAPTDGEKSHIRVAMAAVAYKCQGVEDCKTLLFQWHPGVPTLWLALALLLLNLYPECKPKGAARCARVAMALGRSMIDVSKVMSLVSLSHLLSGNALESLRSSQKAVHLFPDIPENWVVLIASCMPRCIHKHFSEEALWLKRLISHVRRKLDATRQMSQWLSHNERKVTLIAEELRKL</sequence>
<dbReference type="Gene3D" id="1.25.40.10">
    <property type="entry name" value="Tetratricopeptide repeat domain"/>
    <property type="match status" value="6"/>
</dbReference>
<evidence type="ECO:0000313" key="4">
    <source>
        <dbReference type="EMBL" id="GFG39348.1"/>
    </source>
</evidence>
<feature type="repeat" description="TPR" evidence="3">
    <location>
        <begin position="523"/>
        <end position="556"/>
    </location>
</feature>
<evidence type="ECO:0008006" key="6">
    <source>
        <dbReference type="Google" id="ProtNLM"/>
    </source>
</evidence>
<dbReference type="SMART" id="SM00028">
    <property type="entry name" value="TPR"/>
    <property type="match status" value="14"/>
</dbReference>
<protein>
    <recommendedName>
        <fullName evidence="6">Tetratricopeptide repeat protein 37</fullName>
    </recommendedName>
</protein>
<dbReference type="PROSITE" id="PS50293">
    <property type="entry name" value="TPR_REGION"/>
    <property type="match status" value="1"/>
</dbReference>
<name>A0A6L2Q908_COPFO</name>
<proteinExistence type="predicted"/>
<keyword evidence="2 3" id="KW-0802">TPR repeat</keyword>
<dbReference type="PANTHER" id="PTHR15704:SF7">
    <property type="entry name" value="SUPERKILLER COMPLEX PROTEIN 3"/>
    <property type="match status" value="1"/>
</dbReference>
<dbReference type="OrthoDB" id="421075at2759"/>
<evidence type="ECO:0000313" key="5">
    <source>
        <dbReference type="Proteomes" id="UP000502823"/>
    </source>
</evidence>
<dbReference type="GO" id="GO:0055087">
    <property type="term" value="C:Ski complex"/>
    <property type="evidence" value="ECO:0007669"/>
    <property type="project" value="InterPro"/>
</dbReference>
<dbReference type="FunCoup" id="A0A6L2Q908">
    <property type="interactions" value="809"/>
</dbReference>
<reference evidence="5" key="1">
    <citation type="submission" date="2020-01" db="EMBL/GenBank/DDBJ databases">
        <title>Draft genome sequence of the Termite Coptotermes fromosanus.</title>
        <authorList>
            <person name="Itakura S."/>
            <person name="Yosikawa Y."/>
            <person name="Umezawa K."/>
        </authorList>
    </citation>
    <scope>NUCLEOTIDE SEQUENCE [LARGE SCALE GENOMIC DNA]</scope>
</reference>
<dbReference type="InterPro" id="IPR019734">
    <property type="entry name" value="TPR_rpt"/>
</dbReference>
<dbReference type="InterPro" id="IPR011990">
    <property type="entry name" value="TPR-like_helical_dom_sf"/>
</dbReference>
<gene>
    <name evidence="4" type="ORF">Cfor_08301</name>
</gene>
<dbReference type="SUPFAM" id="SSF48452">
    <property type="entry name" value="TPR-like"/>
    <property type="match status" value="5"/>
</dbReference>
<feature type="repeat" description="TPR" evidence="3">
    <location>
        <begin position="10"/>
        <end position="43"/>
    </location>
</feature>
<feature type="repeat" description="TPR" evidence="3">
    <location>
        <begin position="418"/>
        <end position="451"/>
    </location>
</feature>
<dbReference type="AlphaFoldDB" id="A0A6L2Q908"/>
<dbReference type="InParanoid" id="A0A6L2Q908"/>